<evidence type="ECO:0000313" key="3">
    <source>
        <dbReference type="EMBL" id="TXC67244.1"/>
    </source>
</evidence>
<sequence length="139" mass="13656">MTTRFLRSFIAALAVSAALTAPARAHVNASDASALSALPIAVSVAAPAMILSGGAMLTVVAVEASAEGTVWVLERASDGARASVTLSAAAAGGLSVAAGTAIAVTAFSAGWVLSAAGKALAYIPNEIGSALLYNERISR</sequence>
<reference evidence="3 4" key="1">
    <citation type="submission" date="2019-08" db="EMBL/GenBank/DDBJ databases">
        <authorList>
            <person name="Khan S.A."/>
            <person name="Jeon C.O."/>
            <person name="Jeong S.E."/>
        </authorList>
    </citation>
    <scope>NUCLEOTIDE SEQUENCE [LARGE SCALE GENOMIC DNA]</scope>
    <source>
        <strain evidence="4">IMCC1728</strain>
    </source>
</reference>
<evidence type="ECO:0000313" key="4">
    <source>
        <dbReference type="Proteomes" id="UP000321832"/>
    </source>
</evidence>
<keyword evidence="1" id="KW-1133">Transmembrane helix</keyword>
<dbReference type="EMBL" id="VOPW01000001">
    <property type="protein sequence ID" value="TXC67244.1"/>
    <property type="molecule type" value="Genomic_DNA"/>
</dbReference>
<feature type="signal peptide" evidence="2">
    <location>
        <begin position="1"/>
        <end position="25"/>
    </location>
</feature>
<accession>A0A5C6U2Y5</accession>
<keyword evidence="1" id="KW-0812">Transmembrane</keyword>
<feature type="transmembrane region" description="Helical" evidence="1">
    <location>
        <begin position="35"/>
        <end position="62"/>
    </location>
</feature>
<organism evidence="3 4">
    <name type="scientific">Piscinibacter aquaticus</name>
    <dbReference type="NCBI Taxonomy" id="392597"/>
    <lineage>
        <taxon>Bacteria</taxon>
        <taxon>Pseudomonadati</taxon>
        <taxon>Pseudomonadota</taxon>
        <taxon>Betaproteobacteria</taxon>
        <taxon>Burkholderiales</taxon>
        <taxon>Sphaerotilaceae</taxon>
        <taxon>Piscinibacter</taxon>
    </lineage>
</organism>
<dbReference type="Proteomes" id="UP000321832">
    <property type="component" value="Unassembled WGS sequence"/>
</dbReference>
<gene>
    <name evidence="3" type="ORF">FSC37_20690</name>
</gene>
<protein>
    <submittedName>
        <fullName evidence="3">Uncharacterized protein</fullName>
    </submittedName>
</protein>
<evidence type="ECO:0000256" key="1">
    <source>
        <dbReference type="SAM" id="Phobius"/>
    </source>
</evidence>
<keyword evidence="4" id="KW-1185">Reference proteome</keyword>
<comment type="caution">
    <text evidence="3">The sequence shown here is derived from an EMBL/GenBank/DDBJ whole genome shotgun (WGS) entry which is preliminary data.</text>
</comment>
<dbReference type="AlphaFoldDB" id="A0A5C6U2Y5"/>
<keyword evidence="1" id="KW-0472">Membrane</keyword>
<feature type="chain" id="PRO_5022814352" evidence="2">
    <location>
        <begin position="26"/>
        <end position="139"/>
    </location>
</feature>
<evidence type="ECO:0000256" key="2">
    <source>
        <dbReference type="SAM" id="SignalP"/>
    </source>
</evidence>
<proteinExistence type="predicted"/>
<keyword evidence="2" id="KW-0732">Signal</keyword>
<feature type="transmembrane region" description="Helical" evidence="1">
    <location>
        <begin position="83"/>
        <end position="113"/>
    </location>
</feature>
<name>A0A5C6U2Y5_9BURK</name>